<feature type="signal peptide" evidence="1">
    <location>
        <begin position="1"/>
        <end position="20"/>
    </location>
</feature>
<dbReference type="Pfam" id="PF13605">
    <property type="entry name" value="DUF4141"/>
    <property type="match status" value="1"/>
</dbReference>
<organism evidence="2 3">
    <name type="scientific">Bacteroides clarus</name>
    <dbReference type="NCBI Taxonomy" id="626929"/>
    <lineage>
        <taxon>Bacteria</taxon>
        <taxon>Pseudomonadati</taxon>
        <taxon>Bacteroidota</taxon>
        <taxon>Bacteroidia</taxon>
        <taxon>Bacteroidales</taxon>
        <taxon>Bacteroidaceae</taxon>
        <taxon>Bacteroides</taxon>
    </lineage>
</organism>
<evidence type="ECO:0000313" key="3">
    <source>
        <dbReference type="Proteomes" id="UP000284366"/>
    </source>
</evidence>
<sequence length="223" mass="24930">MKRTILLMAVCLCFIGNASAQWVVSDPGNLAQGIINTTKQIVQTSTTAKNTLDGFMEAQKIFQQGKVYYDALKAVHDVVKGGIKVKKSIELVAEISEIYVRNYQNMLADPNYTPDELTAISAGYAKLLSESADVLQDLKNVVNVTGMSLTDAERLAVINNAYKSLLNYRNLVNYYTRKNISVSYLRAKKKNDTDRVLALYGSADERYWEHINRYAYVISSGGF</sequence>
<comment type="caution">
    <text evidence="2">The sequence shown here is derived from an EMBL/GenBank/DDBJ whole genome shotgun (WGS) entry which is preliminary data.</text>
</comment>
<dbReference type="AlphaFoldDB" id="A0A412XQL3"/>
<evidence type="ECO:0000313" key="2">
    <source>
        <dbReference type="EMBL" id="RGV47445.1"/>
    </source>
</evidence>
<keyword evidence="1" id="KW-0732">Signal</keyword>
<proteinExistence type="predicted"/>
<dbReference type="Proteomes" id="UP000284366">
    <property type="component" value="Unassembled WGS sequence"/>
</dbReference>
<protein>
    <submittedName>
        <fullName evidence="2">DUF4141 domain-containing protein</fullName>
    </submittedName>
</protein>
<evidence type="ECO:0000256" key="1">
    <source>
        <dbReference type="SAM" id="SignalP"/>
    </source>
</evidence>
<accession>A0A412XQL3</accession>
<dbReference type="RefSeq" id="WP_118047944.1">
    <property type="nucleotide sequence ID" value="NZ_QRZG01000063.1"/>
</dbReference>
<dbReference type="EMBL" id="QRZG01000063">
    <property type="protein sequence ID" value="RGV47445.1"/>
    <property type="molecule type" value="Genomic_DNA"/>
</dbReference>
<dbReference type="InterPro" id="IPR025415">
    <property type="entry name" value="DUF4141"/>
</dbReference>
<feature type="chain" id="PRO_5019108427" evidence="1">
    <location>
        <begin position="21"/>
        <end position="223"/>
    </location>
</feature>
<gene>
    <name evidence="2" type="ORF">DWW09_18470</name>
</gene>
<reference evidence="2 3" key="1">
    <citation type="submission" date="2018-08" db="EMBL/GenBank/DDBJ databases">
        <title>A genome reference for cultivated species of the human gut microbiota.</title>
        <authorList>
            <person name="Zou Y."/>
            <person name="Xue W."/>
            <person name="Luo G."/>
        </authorList>
    </citation>
    <scope>NUCLEOTIDE SEQUENCE [LARGE SCALE GENOMIC DNA]</scope>
    <source>
        <strain evidence="2 3">AF14-27</strain>
    </source>
</reference>
<name>A0A412XQL3_9BACE</name>